<keyword evidence="4" id="KW-0732">Signal</keyword>
<evidence type="ECO:0000256" key="1">
    <source>
        <dbReference type="ARBA" id="ARBA00004168"/>
    </source>
</evidence>
<keyword evidence="7" id="KW-0812">Transmembrane</keyword>
<feature type="transmembrane region" description="Helical" evidence="7">
    <location>
        <begin position="749"/>
        <end position="767"/>
    </location>
</feature>
<keyword evidence="5" id="KW-0572">Peptidoglycan-anchor</keyword>
<keyword evidence="7" id="KW-0472">Membrane</keyword>
<feature type="domain" description="Gram-positive cocci surface proteins LPxTG" evidence="8">
    <location>
        <begin position="739"/>
        <end position="774"/>
    </location>
</feature>
<comment type="subcellular location">
    <subcellularLocation>
        <location evidence="1">Secreted</location>
        <location evidence="1">Cell wall</location>
        <topology evidence="1">Peptidoglycan-anchor</topology>
    </subcellularLocation>
</comment>
<feature type="domain" description="G5" evidence="9">
    <location>
        <begin position="407"/>
        <end position="486"/>
    </location>
</feature>
<dbReference type="RefSeq" id="WP_317846561.1">
    <property type="nucleotide sequence ID" value="NZ_CP136964.1"/>
</dbReference>
<gene>
    <name evidence="10" type="ORF">CJ229_007935</name>
</gene>
<evidence type="ECO:0000256" key="7">
    <source>
        <dbReference type="SAM" id="Phobius"/>
    </source>
</evidence>
<dbReference type="Pfam" id="PF00746">
    <property type="entry name" value="Gram_pos_anchor"/>
    <property type="match status" value="1"/>
</dbReference>
<evidence type="ECO:0000313" key="10">
    <source>
        <dbReference type="EMBL" id="WOS96005.1"/>
    </source>
</evidence>
<feature type="domain" description="G5" evidence="9">
    <location>
        <begin position="484"/>
        <end position="563"/>
    </location>
</feature>
<dbReference type="InterPro" id="IPR011098">
    <property type="entry name" value="G5_dom"/>
</dbReference>
<feature type="compositionally biased region" description="Acidic residues" evidence="6">
    <location>
        <begin position="567"/>
        <end position="579"/>
    </location>
</feature>
<keyword evidence="11" id="KW-1185">Reference proteome</keyword>
<evidence type="ECO:0000259" key="8">
    <source>
        <dbReference type="PROSITE" id="PS50847"/>
    </source>
</evidence>
<name>A0AAF1BN97_9STAP</name>
<evidence type="ECO:0000256" key="4">
    <source>
        <dbReference type="ARBA" id="ARBA00022729"/>
    </source>
</evidence>
<feature type="region of interest" description="Disordered" evidence="6">
    <location>
        <begin position="567"/>
        <end position="691"/>
    </location>
</feature>
<dbReference type="NCBIfam" id="TIGR01167">
    <property type="entry name" value="LPXTG_anchor"/>
    <property type="match status" value="1"/>
</dbReference>
<protein>
    <submittedName>
        <fullName evidence="10">G5 domain-containing protein</fullName>
    </submittedName>
</protein>
<sequence length="774" mass="87109">MKKKKHLGKITLISMAGFLTYTYGSEAQASEVDSHSEFTNDEEISHDLNEPKIEMVEVELLNLNNDLEVEAEPENDSVEEDLKLETEKAETVNNDFEDQLETEQAAIQVEAEIEDVDLEVEFESDKEVIKEKETVTIDDFSSEELLESSHDLNNHISSEETFSTMNIDESSTNEIDAEDETSLFNGEELSRVLINVEEQDAVKEINVVGTFDPTKVDDMTNGYTNTLMLIDSKTLKTIANISFIGKTFDNRLEDFINDFNNENGTLYKYQNKQLISRSGSSTTIGGITRGSYQYKYNVYLLNESDTVISDNDKPLVPSYVLYDNTDRRRTLKSITIKDEYNNKLYSNENLINYMTVDEVIKEALGMLDESKYYYDYLDVSSGFTSIVSNFGSFRGTSYDIEVYVGTKKNTETTSTTEVVEIPYDIIIRYDDNVAKGEIIVEQEGRTGLEEVTTHTTYENGHIIDEYKDHVIIREPIDRIEIHGNKVVQNFERTEVEEIPYNIILEESDELEVGQRVLKQKGINGSITSIYLITTINGVETSNELIETLYVDSIDEIYLIGTKVVIPDEPETPGETEEPSEPVVPDEPKTPGETEEPSEPVVPDEPKTPGETEEPSEPVVPDEPKTPGETEEPSEPVVPDEPKTPGETEEPSEPVVPEESETPDETEELSKPVDTDRSEVPTDSEKSTESDNFVMYEDFTENINEVMQAEEISVSKKDNKVNEVNPTSNINTANESMETLPNTGQVQNNTALAGVATMFAGLLALIGVRRRKTEK</sequence>
<dbReference type="PROSITE" id="PS51109">
    <property type="entry name" value="G5"/>
    <property type="match status" value="2"/>
</dbReference>
<evidence type="ECO:0000313" key="11">
    <source>
        <dbReference type="Proteomes" id="UP000243626"/>
    </source>
</evidence>
<dbReference type="AlphaFoldDB" id="A0AAF1BN97"/>
<evidence type="ECO:0000256" key="2">
    <source>
        <dbReference type="ARBA" id="ARBA00022512"/>
    </source>
</evidence>
<feature type="compositionally biased region" description="Acidic residues" evidence="6">
    <location>
        <begin position="646"/>
        <end position="666"/>
    </location>
</feature>
<dbReference type="InterPro" id="IPR019931">
    <property type="entry name" value="LPXTG_anchor"/>
</dbReference>
<organism evidence="10 11">
    <name type="scientific">Nosocomiicoccus massiliensis</name>
    <dbReference type="NCBI Taxonomy" id="1232430"/>
    <lineage>
        <taxon>Bacteria</taxon>
        <taxon>Bacillati</taxon>
        <taxon>Bacillota</taxon>
        <taxon>Bacilli</taxon>
        <taxon>Bacillales</taxon>
        <taxon>Staphylococcaceae</taxon>
        <taxon>Nosocomiicoccus</taxon>
    </lineage>
</organism>
<evidence type="ECO:0000256" key="6">
    <source>
        <dbReference type="SAM" id="MobiDB-lite"/>
    </source>
</evidence>
<reference evidence="10 11" key="2">
    <citation type="submission" date="2023-10" db="EMBL/GenBank/DDBJ databases">
        <authorList>
            <person name="Choi B."/>
        </authorList>
    </citation>
    <scope>NUCLEOTIDE SEQUENCE [LARGE SCALE GENOMIC DNA]</scope>
    <source>
        <strain evidence="10 11">UMB0959</strain>
    </source>
</reference>
<dbReference type="EMBL" id="CP136964">
    <property type="protein sequence ID" value="WOS96005.1"/>
    <property type="molecule type" value="Genomic_DNA"/>
</dbReference>
<evidence type="ECO:0000259" key="9">
    <source>
        <dbReference type="PROSITE" id="PS51109"/>
    </source>
</evidence>
<keyword evidence="7" id="KW-1133">Transmembrane helix</keyword>
<dbReference type="Gene3D" id="2.20.230.10">
    <property type="entry name" value="Resuscitation-promoting factor rpfb"/>
    <property type="match status" value="2"/>
</dbReference>
<reference evidence="11" key="1">
    <citation type="submission" date="2017-09" db="EMBL/GenBank/DDBJ databases">
        <title>Bacterial strain isolated from the female urinary microbiota.</title>
        <authorList>
            <person name="Thomas-White K."/>
            <person name="Kumar N."/>
            <person name="Forster S."/>
            <person name="Putonti C."/>
            <person name="Lawley T."/>
            <person name="Wolfe A.J."/>
        </authorList>
    </citation>
    <scope>NUCLEOTIDE SEQUENCE [LARGE SCALE GENOMIC DNA]</scope>
    <source>
        <strain evidence="11">UMB0959</strain>
    </source>
</reference>
<dbReference type="KEGG" id="nmy:CJ229_007935"/>
<proteinExistence type="predicted"/>
<feature type="compositionally biased region" description="Basic and acidic residues" evidence="6">
    <location>
        <begin position="667"/>
        <end position="688"/>
    </location>
</feature>
<dbReference type="SMART" id="SM01208">
    <property type="entry name" value="G5"/>
    <property type="match status" value="2"/>
</dbReference>
<dbReference type="Pfam" id="PF07501">
    <property type="entry name" value="G5"/>
    <property type="match status" value="2"/>
</dbReference>
<accession>A0AAF1BN97</accession>
<keyword evidence="3" id="KW-0964">Secreted</keyword>
<evidence type="ECO:0000256" key="3">
    <source>
        <dbReference type="ARBA" id="ARBA00022525"/>
    </source>
</evidence>
<dbReference type="PROSITE" id="PS50847">
    <property type="entry name" value="GRAM_POS_ANCHORING"/>
    <property type="match status" value="1"/>
</dbReference>
<keyword evidence="2" id="KW-0134">Cell wall</keyword>
<dbReference type="Proteomes" id="UP000243626">
    <property type="component" value="Chromosome"/>
</dbReference>
<evidence type="ECO:0000256" key="5">
    <source>
        <dbReference type="ARBA" id="ARBA00023088"/>
    </source>
</evidence>